<dbReference type="Pfam" id="PF13302">
    <property type="entry name" value="Acetyltransf_3"/>
    <property type="match status" value="1"/>
</dbReference>
<dbReference type="InterPro" id="IPR051531">
    <property type="entry name" value="N-acetyltransferase"/>
</dbReference>
<dbReference type="AlphaFoldDB" id="D0LUN8"/>
<dbReference type="PANTHER" id="PTHR43792:SF1">
    <property type="entry name" value="N-ACETYLTRANSFERASE DOMAIN-CONTAINING PROTEIN"/>
    <property type="match status" value="1"/>
</dbReference>
<organism evidence="2 3">
    <name type="scientific">Haliangium ochraceum (strain DSM 14365 / JCM 11303 / SMP-2)</name>
    <dbReference type="NCBI Taxonomy" id="502025"/>
    <lineage>
        <taxon>Bacteria</taxon>
        <taxon>Pseudomonadati</taxon>
        <taxon>Myxococcota</taxon>
        <taxon>Polyangia</taxon>
        <taxon>Haliangiales</taxon>
        <taxon>Kofleriaceae</taxon>
        <taxon>Haliangium</taxon>
    </lineage>
</organism>
<evidence type="ECO:0000313" key="3">
    <source>
        <dbReference type="Proteomes" id="UP000001880"/>
    </source>
</evidence>
<dbReference type="InterPro" id="IPR000182">
    <property type="entry name" value="GNAT_dom"/>
</dbReference>
<dbReference type="InterPro" id="IPR016181">
    <property type="entry name" value="Acyl_CoA_acyltransferase"/>
</dbReference>
<dbReference type="Proteomes" id="UP000001880">
    <property type="component" value="Chromosome"/>
</dbReference>
<sequence length="187" mass="21484">MNSLSPPIRTERLVLRYCEARDLDDLYEFHSDVRITPYLYWDARDREQTRQALDKKLGQTGAEQDGDTLCLAMALQPQGKVIGELSLHCLSRAHRQGEFGFVLSPAYQGRGYATEGARAVLELGFSVYDFHRIIGRTDARNEPSYKLMERLGMRREAHFVDNEIFKGEWGSELYYAILAREWAAKSS</sequence>
<dbReference type="GO" id="GO:0016747">
    <property type="term" value="F:acyltransferase activity, transferring groups other than amino-acyl groups"/>
    <property type="evidence" value="ECO:0007669"/>
    <property type="project" value="InterPro"/>
</dbReference>
<dbReference type="OrthoDB" id="9801656at2"/>
<feature type="domain" description="N-acetyltransferase" evidence="1">
    <location>
        <begin position="13"/>
        <end position="180"/>
    </location>
</feature>
<gene>
    <name evidence="2" type="ordered locus">Hoch_1374</name>
</gene>
<dbReference type="HOGENOM" id="CLU_013985_3_6_7"/>
<accession>D0LUN8</accession>
<dbReference type="SUPFAM" id="SSF55729">
    <property type="entry name" value="Acyl-CoA N-acyltransferases (Nat)"/>
    <property type="match status" value="1"/>
</dbReference>
<dbReference type="KEGG" id="hoh:Hoch_1374"/>
<name>D0LUN8_HALO1</name>
<evidence type="ECO:0000313" key="2">
    <source>
        <dbReference type="EMBL" id="ACY13928.1"/>
    </source>
</evidence>
<protein>
    <submittedName>
        <fullName evidence="2">GCN5-related N-acetyltransferase</fullName>
    </submittedName>
</protein>
<dbReference type="EMBL" id="CP001804">
    <property type="protein sequence ID" value="ACY13928.1"/>
    <property type="molecule type" value="Genomic_DNA"/>
</dbReference>
<evidence type="ECO:0000259" key="1">
    <source>
        <dbReference type="PROSITE" id="PS51186"/>
    </source>
</evidence>
<dbReference type="eggNOG" id="COG1670">
    <property type="taxonomic scope" value="Bacteria"/>
</dbReference>
<keyword evidence="2" id="KW-0808">Transferase</keyword>
<dbReference type="STRING" id="502025.Hoch_1374"/>
<dbReference type="RefSeq" id="WP_012826537.1">
    <property type="nucleotide sequence ID" value="NC_013440.1"/>
</dbReference>
<proteinExistence type="predicted"/>
<reference evidence="2 3" key="1">
    <citation type="journal article" date="2010" name="Stand. Genomic Sci.">
        <title>Complete genome sequence of Haliangium ochraceum type strain (SMP-2).</title>
        <authorList>
            <consortium name="US DOE Joint Genome Institute (JGI-PGF)"/>
            <person name="Ivanova N."/>
            <person name="Daum C."/>
            <person name="Lang E."/>
            <person name="Abt B."/>
            <person name="Kopitz M."/>
            <person name="Saunders E."/>
            <person name="Lapidus A."/>
            <person name="Lucas S."/>
            <person name="Glavina Del Rio T."/>
            <person name="Nolan M."/>
            <person name="Tice H."/>
            <person name="Copeland A."/>
            <person name="Cheng J.F."/>
            <person name="Chen F."/>
            <person name="Bruce D."/>
            <person name="Goodwin L."/>
            <person name="Pitluck S."/>
            <person name="Mavromatis K."/>
            <person name="Pati A."/>
            <person name="Mikhailova N."/>
            <person name="Chen A."/>
            <person name="Palaniappan K."/>
            <person name="Land M."/>
            <person name="Hauser L."/>
            <person name="Chang Y.J."/>
            <person name="Jeffries C.D."/>
            <person name="Detter J.C."/>
            <person name="Brettin T."/>
            <person name="Rohde M."/>
            <person name="Goker M."/>
            <person name="Bristow J."/>
            <person name="Markowitz V."/>
            <person name="Eisen J.A."/>
            <person name="Hugenholtz P."/>
            <person name="Kyrpides N.C."/>
            <person name="Klenk H.P."/>
        </authorList>
    </citation>
    <scope>NUCLEOTIDE SEQUENCE [LARGE SCALE GENOMIC DNA]</scope>
    <source>
        <strain evidence="3">DSM 14365 / CIP 107738 / JCM 11303 / AJ 13395 / SMP-2</strain>
    </source>
</reference>
<dbReference type="PROSITE" id="PS51186">
    <property type="entry name" value="GNAT"/>
    <property type="match status" value="1"/>
</dbReference>
<keyword evidence="3" id="KW-1185">Reference proteome</keyword>
<dbReference type="Gene3D" id="3.40.630.30">
    <property type="match status" value="1"/>
</dbReference>
<dbReference type="PANTHER" id="PTHR43792">
    <property type="entry name" value="GNAT FAMILY, PUTATIVE (AFU_ORTHOLOGUE AFUA_3G00765)-RELATED-RELATED"/>
    <property type="match status" value="1"/>
</dbReference>